<evidence type="ECO:0000259" key="9">
    <source>
        <dbReference type="Pfam" id="PF01648"/>
    </source>
</evidence>
<evidence type="ECO:0000256" key="6">
    <source>
        <dbReference type="ARBA" id="ARBA00023098"/>
    </source>
</evidence>
<keyword evidence="3 8" id="KW-0479">Metal-binding</keyword>
<accession>A0A3S4SNW2</accession>
<evidence type="ECO:0000313" key="10">
    <source>
        <dbReference type="EMBL" id="VEG74449.1"/>
    </source>
</evidence>
<reference evidence="10 11" key="1">
    <citation type="submission" date="2018-12" db="EMBL/GenBank/DDBJ databases">
        <authorList>
            <consortium name="Pathogen Informatics"/>
        </authorList>
    </citation>
    <scope>NUCLEOTIDE SEQUENCE [LARGE SCALE GENOMIC DNA]</scope>
    <source>
        <strain evidence="10 11">NCTC11923</strain>
    </source>
</reference>
<keyword evidence="1 8" id="KW-0444">Lipid biosynthesis</keyword>
<dbReference type="EMBL" id="LR134363">
    <property type="protein sequence ID" value="VEG74449.1"/>
    <property type="molecule type" value="Genomic_DNA"/>
</dbReference>
<keyword evidence="6 8" id="KW-0443">Lipid metabolism</keyword>
<sequence length="163" mass="17192">MDLIVSQGTAAAPADRHLDGAGFHSPARSFRHNGRVIRAAGTDLVDVERFRGYLERVNRLSERLFTPDELAACVGRPESLAARLAAKEAVLKALGSACAEQGIEAPQGWSYQEVEVTSAPGTAPRLELDGVVASTARDLGIGHWYLSLGHDGGMALAFVVAAA</sequence>
<dbReference type="GO" id="GO:0008897">
    <property type="term" value="F:holo-[acyl-carrier-protein] synthase activity"/>
    <property type="evidence" value="ECO:0007669"/>
    <property type="project" value="UniProtKB-UniRule"/>
</dbReference>
<evidence type="ECO:0000256" key="5">
    <source>
        <dbReference type="ARBA" id="ARBA00022842"/>
    </source>
</evidence>
<proteinExistence type="inferred from homology"/>
<dbReference type="HAMAP" id="MF_00101">
    <property type="entry name" value="AcpS"/>
    <property type="match status" value="1"/>
</dbReference>
<dbReference type="GO" id="GO:0005737">
    <property type="term" value="C:cytoplasm"/>
    <property type="evidence" value="ECO:0007669"/>
    <property type="project" value="UniProtKB-SubCell"/>
</dbReference>
<dbReference type="Pfam" id="PF01648">
    <property type="entry name" value="ACPS"/>
    <property type="match status" value="1"/>
</dbReference>
<name>A0A3S4SNW2_9ACTO</name>
<comment type="similarity">
    <text evidence="8">Belongs to the P-Pant transferase superfamily. AcpS family.</text>
</comment>
<gene>
    <name evidence="10" type="primary">acpS_1</name>
    <name evidence="8" type="synonym">acpS</name>
    <name evidence="10" type="ORF">NCTC11923_01083</name>
</gene>
<evidence type="ECO:0000313" key="11">
    <source>
        <dbReference type="Proteomes" id="UP000276899"/>
    </source>
</evidence>
<keyword evidence="8" id="KW-0963">Cytoplasm</keyword>
<dbReference type="STRING" id="1278298.GCA_000428685_01448"/>
<dbReference type="InterPro" id="IPR037143">
    <property type="entry name" value="4-PPantetheinyl_Trfase_dom_sf"/>
</dbReference>
<dbReference type="Gene3D" id="3.90.470.20">
    <property type="entry name" value="4'-phosphopantetheinyl transferase domain"/>
    <property type="match status" value="1"/>
</dbReference>
<keyword evidence="5 8" id="KW-0460">Magnesium</keyword>
<keyword evidence="4 8" id="KW-0276">Fatty acid metabolism</keyword>
<dbReference type="SUPFAM" id="SSF56214">
    <property type="entry name" value="4'-phosphopantetheinyl transferase"/>
    <property type="match status" value="1"/>
</dbReference>
<dbReference type="GO" id="GO:0006633">
    <property type="term" value="P:fatty acid biosynthetic process"/>
    <property type="evidence" value="ECO:0007669"/>
    <property type="project" value="UniProtKB-UniRule"/>
</dbReference>
<dbReference type="KEGG" id="asla:NCTC11923_01083"/>
<dbReference type="AlphaFoldDB" id="A0A3S4SNW2"/>
<evidence type="ECO:0000256" key="3">
    <source>
        <dbReference type="ARBA" id="ARBA00022723"/>
    </source>
</evidence>
<feature type="binding site" evidence="8">
    <location>
        <position position="88"/>
    </location>
    <ligand>
        <name>Mg(2+)</name>
        <dbReference type="ChEBI" id="CHEBI:18420"/>
    </ligand>
</feature>
<dbReference type="InterPro" id="IPR008278">
    <property type="entry name" value="4-PPantetheinyl_Trfase_dom"/>
</dbReference>
<organism evidence="10 11">
    <name type="scientific">Actinomyces slackii</name>
    <dbReference type="NCBI Taxonomy" id="52774"/>
    <lineage>
        <taxon>Bacteria</taxon>
        <taxon>Bacillati</taxon>
        <taxon>Actinomycetota</taxon>
        <taxon>Actinomycetes</taxon>
        <taxon>Actinomycetales</taxon>
        <taxon>Actinomycetaceae</taxon>
        <taxon>Actinomyces</taxon>
    </lineage>
</organism>
<evidence type="ECO:0000256" key="7">
    <source>
        <dbReference type="ARBA" id="ARBA00023160"/>
    </source>
</evidence>
<evidence type="ECO:0000256" key="1">
    <source>
        <dbReference type="ARBA" id="ARBA00022516"/>
    </source>
</evidence>
<dbReference type="Proteomes" id="UP000276899">
    <property type="component" value="Chromosome"/>
</dbReference>
<comment type="catalytic activity">
    <reaction evidence="8">
        <text>apo-[ACP] + CoA = holo-[ACP] + adenosine 3',5'-bisphosphate + H(+)</text>
        <dbReference type="Rhea" id="RHEA:12068"/>
        <dbReference type="Rhea" id="RHEA-COMP:9685"/>
        <dbReference type="Rhea" id="RHEA-COMP:9690"/>
        <dbReference type="ChEBI" id="CHEBI:15378"/>
        <dbReference type="ChEBI" id="CHEBI:29999"/>
        <dbReference type="ChEBI" id="CHEBI:57287"/>
        <dbReference type="ChEBI" id="CHEBI:58343"/>
        <dbReference type="ChEBI" id="CHEBI:64479"/>
        <dbReference type="EC" id="2.7.8.7"/>
    </reaction>
</comment>
<keyword evidence="7 8" id="KW-0275">Fatty acid biosynthesis</keyword>
<keyword evidence="2 8" id="KW-0808">Transferase</keyword>
<feature type="domain" description="4'-phosphopantetheinyl transferase" evidence="9">
    <location>
        <begin position="41"/>
        <end position="128"/>
    </location>
</feature>
<dbReference type="EC" id="2.7.8.7" evidence="8"/>
<feature type="binding site" evidence="8">
    <location>
        <position position="43"/>
    </location>
    <ligand>
        <name>Mg(2+)</name>
        <dbReference type="ChEBI" id="CHEBI:18420"/>
    </ligand>
</feature>
<evidence type="ECO:0000256" key="8">
    <source>
        <dbReference type="HAMAP-Rule" id="MF_00101"/>
    </source>
</evidence>
<comment type="function">
    <text evidence="8">Transfers the 4'-phosphopantetheine moiety from coenzyme A to a Ser of acyl-carrier-protein.</text>
</comment>
<keyword evidence="11" id="KW-1185">Reference proteome</keyword>
<dbReference type="InterPro" id="IPR002582">
    <property type="entry name" value="ACPS"/>
</dbReference>
<protein>
    <recommendedName>
        <fullName evidence="8">Holo-[acyl-carrier-protein] synthase</fullName>
        <shortName evidence="8">Holo-ACP synthase</shortName>
        <ecNumber evidence="8">2.7.8.7</ecNumber>
    </recommendedName>
    <alternativeName>
        <fullName evidence="8">4'-phosphopantetheinyl transferase AcpS</fullName>
    </alternativeName>
</protein>
<evidence type="ECO:0000256" key="2">
    <source>
        <dbReference type="ARBA" id="ARBA00022679"/>
    </source>
</evidence>
<dbReference type="InterPro" id="IPR004568">
    <property type="entry name" value="Ppantetheine-prot_Trfase_dom"/>
</dbReference>
<evidence type="ECO:0000256" key="4">
    <source>
        <dbReference type="ARBA" id="ARBA00022832"/>
    </source>
</evidence>
<dbReference type="NCBIfam" id="TIGR00556">
    <property type="entry name" value="pantethn_trn"/>
    <property type="match status" value="1"/>
</dbReference>
<comment type="subcellular location">
    <subcellularLocation>
        <location evidence="8">Cytoplasm</location>
    </subcellularLocation>
</comment>
<comment type="cofactor">
    <cofactor evidence="8">
        <name>Mg(2+)</name>
        <dbReference type="ChEBI" id="CHEBI:18420"/>
    </cofactor>
</comment>
<dbReference type="GO" id="GO:0000287">
    <property type="term" value="F:magnesium ion binding"/>
    <property type="evidence" value="ECO:0007669"/>
    <property type="project" value="UniProtKB-UniRule"/>
</dbReference>